<dbReference type="RefSeq" id="WP_116651876.1">
    <property type="nucleotide sequence ID" value="NZ_QUZK01000052.1"/>
</dbReference>
<dbReference type="EMBL" id="QUZK01000052">
    <property type="protein sequence ID" value="RFF29070.1"/>
    <property type="molecule type" value="Genomic_DNA"/>
</dbReference>
<name>A0A3E1K560_9GAMM</name>
<dbReference type="InterPro" id="IPR000182">
    <property type="entry name" value="GNAT_dom"/>
</dbReference>
<evidence type="ECO:0000313" key="2">
    <source>
        <dbReference type="EMBL" id="RFF29070.1"/>
    </source>
</evidence>
<dbReference type="AlphaFoldDB" id="A0A3E1K560"/>
<comment type="caution">
    <text evidence="2">The sequence shown here is derived from an EMBL/GenBank/DDBJ whole genome shotgun (WGS) entry which is preliminary data.</text>
</comment>
<dbReference type="SUPFAM" id="SSF55729">
    <property type="entry name" value="Acyl-CoA N-acyltransferases (Nat)"/>
    <property type="match status" value="1"/>
</dbReference>
<dbReference type="InterPro" id="IPR016181">
    <property type="entry name" value="Acyl_CoA_acyltransferase"/>
</dbReference>
<protein>
    <submittedName>
        <fullName evidence="2">GNAT family N-acetyltransferase</fullName>
    </submittedName>
</protein>
<evidence type="ECO:0000259" key="1">
    <source>
        <dbReference type="PROSITE" id="PS51186"/>
    </source>
</evidence>
<reference evidence="2 3" key="1">
    <citation type="submission" date="2018-08" db="EMBL/GenBank/DDBJ databases">
        <title>Wenzhouxiangella salilacus sp. nov., a novel bacterium isolated from a saline lake in Xinjiang Province, China.</title>
        <authorList>
            <person name="Han S."/>
        </authorList>
    </citation>
    <scope>NUCLEOTIDE SEQUENCE [LARGE SCALE GENOMIC DNA]</scope>
    <source>
        <strain evidence="2 3">XDB06</strain>
    </source>
</reference>
<dbReference type="Proteomes" id="UP000260351">
    <property type="component" value="Unassembled WGS sequence"/>
</dbReference>
<accession>A0A3E1K560</accession>
<dbReference type="OrthoDB" id="187903at2"/>
<dbReference type="GO" id="GO:0016747">
    <property type="term" value="F:acyltransferase activity, transferring groups other than amino-acyl groups"/>
    <property type="evidence" value="ECO:0007669"/>
    <property type="project" value="InterPro"/>
</dbReference>
<feature type="domain" description="N-acetyltransferase" evidence="1">
    <location>
        <begin position="1"/>
        <end position="192"/>
    </location>
</feature>
<proteinExistence type="predicted"/>
<sequence>MTIRVETGQSITPWIEAVAELRIRVFRDWPYLYDGSLDYERDYLAHYQASPNSVFVLALADTGGVVGCSTGLPLLDAHDEFRTPFREAGYALDRVFYFGESVLDPAWRGRGTGHAFFDEREAHARKLGHDITAFCAVVRSSDHPRRPAGYRPLDEFWEKRGYKPIGGLTTSFAWQDIGETRETDKPMQFWVKQL</sequence>
<keyword evidence="2" id="KW-0808">Transferase</keyword>
<keyword evidence="3" id="KW-1185">Reference proteome</keyword>
<evidence type="ECO:0000313" key="3">
    <source>
        <dbReference type="Proteomes" id="UP000260351"/>
    </source>
</evidence>
<dbReference type="Gene3D" id="3.40.630.30">
    <property type="match status" value="1"/>
</dbReference>
<gene>
    <name evidence="2" type="ORF">DZC52_14535</name>
</gene>
<dbReference type="PROSITE" id="PS51186">
    <property type="entry name" value="GNAT"/>
    <property type="match status" value="1"/>
</dbReference>
<organism evidence="2 3">
    <name type="scientific">Wenzhouxiangella sediminis</name>
    <dbReference type="NCBI Taxonomy" id="1792836"/>
    <lineage>
        <taxon>Bacteria</taxon>
        <taxon>Pseudomonadati</taxon>
        <taxon>Pseudomonadota</taxon>
        <taxon>Gammaproteobacteria</taxon>
        <taxon>Chromatiales</taxon>
        <taxon>Wenzhouxiangellaceae</taxon>
        <taxon>Wenzhouxiangella</taxon>
    </lineage>
</organism>